<reference evidence="1" key="2">
    <citation type="journal article" date="2023" name="IMA Fungus">
        <title>Comparative genomic study of the Penicillium genus elucidates a diverse pangenome and 15 lateral gene transfer events.</title>
        <authorList>
            <person name="Petersen C."/>
            <person name="Sorensen T."/>
            <person name="Nielsen M.R."/>
            <person name="Sondergaard T.E."/>
            <person name="Sorensen J.L."/>
            <person name="Fitzpatrick D.A."/>
            <person name="Frisvad J.C."/>
            <person name="Nielsen K.L."/>
        </authorList>
    </citation>
    <scope>NUCLEOTIDE SEQUENCE</scope>
    <source>
        <strain evidence="1">IBT 17660</strain>
    </source>
</reference>
<accession>A0A9W9X4Q3</accession>
<gene>
    <name evidence="1" type="ORF">N7530_003027</name>
</gene>
<evidence type="ECO:0000313" key="2">
    <source>
        <dbReference type="Proteomes" id="UP001147760"/>
    </source>
</evidence>
<comment type="caution">
    <text evidence="1">The sequence shown here is derived from an EMBL/GenBank/DDBJ whole genome shotgun (WGS) entry which is preliminary data.</text>
</comment>
<reference evidence="1" key="1">
    <citation type="submission" date="2022-12" db="EMBL/GenBank/DDBJ databases">
        <authorList>
            <person name="Petersen C."/>
        </authorList>
    </citation>
    <scope>NUCLEOTIDE SEQUENCE</scope>
    <source>
        <strain evidence="1">IBT 17660</strain>
    </source>
</reference>
<dbReference type="Proteomes" id="UP001147760">
    <property type="component" value="Unassembled WGS sequence"/>
</dbReference>
<organism evidence="1 2">
    <name type="scientific">Penicillium desertorum</name>
    <dbReference type="NCBI Taxonomy" id="1303715"/>
    <lineage>
        <taxon>Eukaryota</taxon>
        <taxon>Fungi</taxon>
        <taxon>Dikarya</taxon>
        <taxon>Ascomycota</taxon>
        <taxon>Pezizomycotina</taxon>
        <taxon>Eurotiomycetes</taxon>
        <taxon>Eurotiomycetidae</taxon>
        <taxon>Eurotiales</taxon>
        <taxon>Aspergillaceae</taxon>
        <taxon>Penicillium</taxon>
    </lineage>
</organism>
<dbReference type="AlphaFoldDB" id="A0A9W9X4Q3"/>
<proteinExistence type="predicted"/>
<keyword evidence="2" id="KW-1185">Reference proteome</keyword>
<name>A0A9W9X4Q3_9EURO</name>
<dbReference type="EMBL" id="JAPWDO010000002">
    <property type="protein sequence ID" value="KAJ5483781.1"/>
    <property type="molecule type" value="Genomic_DNA"/>
</dbReference>
<protein>
    <submittedName>
        <fullName evidence="1">Uncharacterized protein</fullName>
    </submittedName>
</protein>
<sequence>MNDPPVLELPPPCPVLPVSAVPGLRCSPLWVLQEHLVFHKVFLTERWQIKSDLVFLLHAVSSSEFYCMEKSSLSQFFGMIDLAVVEVVQEVISNIM</sequence>
<evidence type="ECO:0000313" key="1">
    <source>
        <dbReference type="EMBL" id="KAJ5483781.1"/>
    </source>
</evidence>